<name>A0A6N6W8H2_9BURK</name>
<comment type="caution">
    <text evidence="1">The sequence shown here is derived from an EMBL/GenBank/DDBJ whole genome shotgun (WGS) entry which is preliminary data.</text>
</comment>
<organism evidence="1 2">
    <name type="scientific">Paraburkholderia madseniana</name>
    <dbReference type="NCBI Taxonomy" id="2599607"/>
    <lineage>
        <taxon>Bacteria</taxon>
        <taxon>Pseudomonadati</taxon>
        <taxon>Pseudomonadota</taxon>
        <taxon>Betaproteobacteria</taxon>
        <taxon>Burkholderiales</taxon>
        <taxon>Burkholderiaceae</taxon>
        <taxon>Paraburkholderia</taxon>
    </lineage>
</organism>
<proteinExistence type="predicted"/>
<protein>
    <submittedName>
        <fullName evidence="1">DNA-binding protein</fullName>
    </submittedName>
</protein>
<evidence type="ECO:0000313" key="2">
    <source>
        <dbReference type="Proteomes" id="UP000463700"/>
    </source>
</evidence>
<dbReference type="Proteomes" id="UP000463700">
    <property type="component" value="Unassembled WGS sequence"/>
</dbReference>
<dbReference type="InterPro" id="IPR026365">
    <property type="entry name" value="BcepMu_gp16"/>
</dbReference>
<dbReference type="AlphaFoldDB" id="A0A6N6W8H2"/>
<reference evidence="1 2" key="1">
    <citation type="journal article" date="2020" name="Int. J. Syst. Evol. Microbiol.">
        <title>Paraburkholderia madseniana sp. nov., a phenolic acid-degrading bacterium isolated from acidic forest soil.</title>
        <authorList>
            <person name="Wilhelm R.C."/>
            <person name="Murphy S.J.L."/>
            <person name="Feriancek N.M."/>
            <person name="Karasz D.C."/>
            <person name="DeRito C.M."/>
            <person name="Newman J.D."/>
            <person name="Buckley D.H."/>
        </authorList>
    </citation>
    <scope>NUCLEOTIDE SEQUENCE [LARGE SCALE GENOMIC DNA]</scope>
    <source>
        <strain evidence="1 2">RP11</strain>
    </source>
</reference>
<keyword evidence="1" id="KW-0238">DNA-binding</keyword>
<dbReference type="OrthoDB" id="5679056at2"/>
<dbReference type="RefSeq" id="WP_154564460.1">
    <property type="nucleotide sequence ID" value="NZ_VOSW01000058.1"/>
</dbReference>
<evidence type="ECO:0000313" key="1">
    <source>
        <dbReference type="EMBL" id="KAE8756726.1"/>
    </source>
</evidence>
<dbReference type="EMBL" id="VOSW01000058">
    <property type="protein sequence ID" value="KAE8756726.1"/>
    <property type="molecule type" value="Genomic_DNA"/>
</dbReference>
<sequence length="86" mass="9405">MALKTLEEVRAEFDRCGVSVSSWAARHGIPRNIVNGVLQGRLKGKRGHAHNAAVLLGLKDGVVNREDAHEPDLCEVLPAREGQVRE</sequence>
<dbReference type="GO" id="GO:0003677">
    <property type="term" value="F:DNA binding"/>
    <property type="evidence" value="ECO:0007669"/>
    <property type="project" value="UniProtKB-KW"/>
</dbReference>
<dbReference type="NCBIfam" id="TIGR04111">
    <property type="entry name" value="BcepMu_gp16"/>
    <property type="match status" value="1"/>
</dbReference>
<accession>A0A6N6W8H2</accession>
<gene>
    <name evidence="1" type="ORF">FSO04_27510</name>
</gene>